<dbReference type="SUPFAM" id="SSF52922">
    <property type="entry name" value="TK C-terminal domain-like"/>
    <property type="match status" value="1"/>
</dbReference>
<feature type="non-terminal residue" evidence="3">
    <location>
        <position position="1"/>
    </location>
</feature>
<dbReference type="Pfam" id="PF17147">
    <property type="entry name" value="PFOR_II"/>
    <property type="match status" value="1"/>
</dbReference>
<evidence type="ECO:0000313" key="4">
    <source>
        <dbReference type="Proteomes" id="UP000259273"/>
    </source>
</evidence>
<name>A0A3C1KJ54_9GAMM</name>
<feature type="region of interest" description="Disordered" evidence="1">
    <location>
        <begin position="1"/>
        <end position="21"/>
    </location>
</feature>
<evidence type="ECO:0000256" key="1">
    <source>
        <dbReference type="SAM" id="MobiDB-lite"/>
    </source>
</evidence>
<reference evidence="3 4" key="1">
    <citation type="journal article" date="2018" name="Nat. Biotechnol.">
        <title>A standardized bacterial taxonomy based on genome phylogeny substantially revises the tree of life.</title>
        <authorList>
            <person name="Parks D.H."/>
            <person name="Chuvochina M."/>
            <person name="Waite D.W."/>
            <person name="Rinke C."/>
            <person name="Skarshewski A."/>
            <person name="Chaumeil P.A."/>
            <person name="Hugenholtz P."/>
        </authorList>
    </citation>
    <scope>NUCLEOTIDE SEQUENCE [LARGE SCALE GENOMIC DNA]</scope>
    <source>
        <strain evidence="3">UBA9158</strain>
    </source>
</reference>
<dbReference type="InterPro" id="IPR033412">
    <property type="entry name" value="PFOR_II"/>
</dbReference>
<accession>A0A3C1KJ54</accession>
<evidence type="ECO:0000313" key="3">
    <source>
        <dbReference type="EMBL" id="HAN26276.1"/>
    </source>
</evidence>
<sequence length="147" mass="15671">GLEHNERGTPSARASDHHEQLDKRRRKLETFDFGADWGRCDGTGDTALVSFGSASAAADEAAARLAERGTSVRTVALRLLAPLPLAGLERALAGCSRVVVVEQNHGAQLYHYLKGRLNLPLESLAIPGPVPLNPETIAEVVGARQVT</sequence>
<comment type="caution">
    <text evidence="3">The sequence shown here is derived from an EMBL/GenBank/DDBJ whole genome shotgun (WGS) entry which is preliminary data.</text>
</comment>
<dbReference type="EMBL" id="DMND01000016">
    <property type="protein sequence ID" value="HAN26276.1"/>
    <property type="molecule type" value="Genomic_DNA"/>
</dbReference>
<evidence type="ECO:0000259" key="2">
    <source>
        <dbReference type="Pfam" id="PF17147"/>
    </source>
</evidence>
<dbReference type="Gene3D" id="3.40.50.920">
    <property type="match status" value="1"/>
</dbReference>
<protein>
    <submittedName>
        <fullName evidence="3">2-oxoacid:acceptor oxidoreductase subunit alpha</fullName>
    </submittedName>
</protein>
<gene>
    <name evidence="3" type="ORF">DCP75_00795</name>
</gene>
<dbReference type="AlphaFoldDB" id="A0A3C1KJ54"/>
<proteinExistence type="predicted"/>
<dbReference type="Proteomes" id="UP000259273">
    <property type="component" value="Unassembled WGS sequence"/>
</dbReference>
<feature type="domain" description="Pyruvate:ferredoxin oxidoreductase core" evidence="2">
    <location>
        <begin position="45"/>
        <end position="106"/>
    </location>
</feature>
<dbReference type="InterPro" id="IPR009014">
    <property type="entry name" value="Transketo_C/PFOR_II"/>
</dbReference>
<organism evidence="3 4">
    <name type="scientific">Haliea salexigens</name>
    <dbReference type="NCBI Taxonomy" id="287487"/>
    <lineage>
        <taxon>Bacteria</taxon>
        <taxon>Pseudomonadati</taxon>
        <taxon>Pseudomonadota</taxon>
        <taxon>Gammaproteobacteria</taxon>
        <taxon>Cellvibrionales</taxon>
        <taxon>Halieaceae</taxon>
        <taxon>Haliea</taxon>
    </lineage>
</organism>